<dbReference type="GO" id="GO:0008780">
    <property type="term" value="F:acyl-[acyl-carrier-protein]-UDP-N-acetylglucosamine O-acyltransferase activity"/>
    <property type="evidence" value="ECO:0007669"/>
    <property type="project" value="UniProtKB-EC"/>
</dbReference>
<dbReference type="EMBL" id="ABVL01000005">
    <property type="protein sequence ID" value="EDY20120.1"/>
    <property type="molecule type" value="Genomic_DNA"/>
</dbReference>
<dbReference type="InParanoid" id="B4CZF6"/>
<evidence type="ECO:0000256" key="4">
    <source>
        <dbReference type="ARBA" id="ARBA00023098"/>
    </source>
</evidence>
<dbReference type="InterPro" id="IPR011004">
    <property type="entry name" value="Trimer_LpxA-like_sf"/>
</dbReference>
<dbReference type="STRING" id="497964.CfE428DRAFT_2044"/>
<dbReference type="Gene3D" id="1.20.1180.10">
    <property type="entry name" value="Udp N-acetylglucosamine O-acyltransferase, C-terminal domain"/>
    <property type="match status" value="1"/>
</dbReference>
<keyword evidence="3 7" id="KW-0808">Transferase</keyword>
<dbReference type="Proteomes" id="UP000005824">
    <property type="component" value="Unassembled WGS sequence"/>
</dbReference>
<dbReference type="NCBIfam" id="NF003657">
    <property type="entry name" value="PRK05289.1"/>
    <property type="match status" value="1"/>
</dbReference>
<proteinExistence type="predicted"/>
<keyword evidence="1" id="KW-0444">Lipid biosynthesis</keyword>
<organism evidence="7 8">
    <name type="scientific">Chthoniobacter flavus Ellin428</name>
    <dbReference type="NCBI Taxonomy" id="497964"/>
    <lineage>
        <taxon>Bacteria</taxon>
        <taxon>Pseudomonadati</taxon>
        <taxon>Verrucomicrobiota</taxon>
        <taxon>Spartobacteria</taxon>
        <taxon>Chthoniobacterales</taxon>
        <taxon>Chthoniobacteraceae</taxon>
        <taxon>Chthoniobacter</taxon>
    </lineage>
</organism>
<dbReference type="InterPro" id="IPR029098">
    <property type="entry name" value="Acetyltransf_C"/>
</dbReference>
<keyword evidence="2" id="KW-0441">Lipid A biosynthesis</keyword>
<keyword evidence="8" id="KW-1185">Reference proteome</keyword>
<dbReference type="AlphaFoldDB" id="B4CZF6"/>
<evidence type="ECO:0000256" key="5">
    <source>
        <dbReference type="ARBA" id="ARBA00023315"/>
    </source>
</evidence>
<dbReference type="Pfam" id="PF00132">
    <property type="entry name" value="Hexapep"/>
    <property type="match status" value="2"/>
</dbReference>
<evidence type="ECO:0000259" key="6">
    <source>
        <dbReference type="Pfam" id="PF13720"/>
    </source>
</evidence>
<protein>
    <submittedName>
        <fullName evidence="7">Acyl-(Acyl-carrier-protein)--UDP-N-acetylglucosamine O-acyltransferase</fullName>
        <ecNumber evidence="7">2.3.1.129</ecNumber>
    </submittedName>
</protein>
<accession>B4CZF6</accession>
<dbReference type="NCBIfam" id="TIGR01852">
    <property type="entry name" value="lipid_A_lpxA"/>
    <property type="match status" value="1"/>
</dbReference>
<comment type="caution">
    <text evidence="7">The sequence shown here is derived from an EMBL/GenBank/DDBJ whole genome shotgun (WGS) entry which is preliminary data.</text>
</comment>
<dbReference type="RefSeq" id="WP_006979369.1">
    <property type="nucleotide sequence ID" value="NZ_ABVL01000005.1"/>
</dbReference>
<dbReference type="EC" id="2.3.1.129" evidence="7"/>
<gene>
    <name evidence="7" type="ORF">CfE428DRAFT_2044</name>
</gene>
<keyword evidence="5 7" id="KW-0012">Acyltransferase</keyword>
<evidence type="ECO:0000313" key="7">
    <source>
        <dbReference type="EMBL" id="EDY20120.1"/>
    </source>
</evidence>
<dbReference type="GO" id="GO:0016020">
    <property type="term" value="C:membrane"/>
    <property type="evidence" value="ECO:0007669"/>
    <property type="project" value="GOC"/>
</dbReference>
<evidence type="ECO:0000256" key="2">
    <source>
        <dbReference type="ARBA" id="ARBA00022556"/>
    </source>
</evidence>
<evidence type="ECO:0000256" key="3">
    <source>
        <dbReference type="ARBA" id="ARBA00022679"/>
    </source>
</evidence>
<dbReference type="PANTHER" id="PTHR43480">
    <property type="entry name" value="ACYL-[ACYL-CARRIER-PROTEIN]--UDP-N-ACETYLGLUCOSAMINE O-ACYLTRANSFERASE"/>
    <property type="match status" value="1"/>
</dbReference>
<dbReference type="InterPro" id="IPR037157">
    <property type="entry name" value="Acetyltransf_C_sf"/>
</dbReference>
<dbReference type="Gene3D" id="2.160.10.10">
    <property type="entry name" value="Hexapeptide repeat proteins"/>
    <property type="match status" value="1"/>
</dbReference>
<dbReference type="SUPFAM" id="SSF51161">
    <property type="entry name" value="Trimeric LpxA-like enzymes"/>
    <property type="match status" value="1"/>
</dbReference>
<dbReference type="InterPro" id="IPR001451">
    <property type="entry name" value="Hexapep"/>
</dbReference>
<evidence type="ECO:0000256" key="1">
    <source>
        <dbReference type="ARBA" id="ARBA00022516"/>
    </source>
</evidence>
<dbReference type="eggNOG" id="COG1043">
    <property type="taxonomic scope" value="Bacteria"/>
</dbReference>
<feature type="domain" description="UDP N-acetylglucosamine O-acyltransferase C-terminal" evidence="6">
    <location>
        <begin position="174"/>
        <end position="254"/>
    </location>
</feature>
<keyword evidence="4" id="KW-0443">Lipid metabolism</keyword>
<name>B4CZF6_9BACT</name>
<reference evidence="7 8" key="1">
    <citation type="journal article" date="2011" name="J. Bacteriol.">
        <title>Genome sequence of Chthoniobacter flavus Ellin428, an aerobic heterotrophic soil bacterium.</title>
        <authorList>
            <person name="Kant R."/>
            <person name="van Passel M.W."/>
            <person name="Palva A."/>
            <person name="Lucas S."/>
            <person name="Lapidus A."/>
            <person name="Glavina Del Rio T."/>
            <person name="Dalin E."/>
            <person name="Tice H."/>
            <person name="Bruce D."/>
            <person name="Goodwin L."/>
            <person name="Pitluck S."/>
            <person name="Larimer F.W."/>
            <person name="Land M.L."/>
            <person name="Hauser L."/>
            <person name="Sangwan P."/>
            <person name="de Vos W.M."/>
            <person name="Janssen P.H."/>
            <person name="Smidt H."/>
        </authorList>
    </citation>
    <scope>NUCLEOTIDE SEQUENCE [LARGE SCALE GENOMIC DNA]</scope>
    <source>
        <strain evidence="7 8">Ellin428</strain>
    </source>
</reference>
<evidence type="ECO:0000313" key="8">
    <source>
        <dbReference type="Proteomes" id="UP000005824"/>
    </source>
</evidence>
<dbReference type="InterPro" id="IPR010137">
    <property type="entry name" value="Lipid_A_LpxA"/>
</dbReference>
<dbReference type="GO" id="GO:0009245">
    <property type="term" value="P:lipid A biosynthetic process"/>
    <property type="evidence" value="ECO:0007669"/>
    <property type="project" value="UniProtKB-KW"/>
</dbReference>
<dbReference type="PIRSF" id="PIRSF000456">
    <property type="entry name" value="UDP-GlcNAc_acltr"/>
    <property type="match status" value="1"/>
</dbReference>
<dbReference type="CDD" id="cd03351">
    <property type="entry name" value="LbH_UDP-GlcNAc_AT"/>
    <property type="match status" value="1"/>
</dbReference>
<dbReference type="Pfam" id="PF13720">
    <property type="entry name" value="Acetyltransf_11"/>
    <property type="match status" value="1"/>
</dbReference>
<sequence length="272" mass="28560">MIHPTAVIHPDAVLGADVVVGPYAVIEGAAKIGDGCEIQAHAIIGAHVEMGRNNLIGYGAVIGGDPQDFAFKPQVHSMVRIGDGNKIREYCTLHRGTTENSATTVGNQCFLMAGAHLAHNVSLGDHVIIANNALLGGHVQVAERVFIGGGCVFHQHIRVGRLAICQGASAFSKDIPPFTTAAERNGIAGLNVVGLRRAGLSAAQRAEVKEAFGLLYRQGLNTTQALAAAKERKWGAEAQAFFDFVASSRKRGICDFLGSRDGTAAGDLLTTE</sequence>
<dbReference type="PANTHER" id="PTHR43480:SF1">
    <property type="entry name" value="ACYL-[ACYL-CARRIER-PROTEIN]--UDP-N-ACETYLGLUCOSAMINE O-ACYLTRANSFERASE, MITOCHONDRIAL-RELATED"/>
    <property type="match status" value="1"/>
</dbReference>